<evidence type="ECO:0000313" key="1">
    <source>
        <dbReference type="EMBL" id="CAG8731121.1"/>
    </source>
</evidence>
<keyword evidence="2" id="KW-1185">Reference proteome</keyword>
<name>A0ACA9Q325_9GLOM</name>
<dbReference type="Proteomes" id="UP000789525">
    <property type="component" value="Unassembled WGS sequence"/>
</dbReference>
<feature type="non-terminal residue" evidence="1">
    <location>
        <position position="1"/>
    </location>
</feature>
<gene>
    <name evidence="1" type="ORF">ACOLOM_LOCUS11645</name>
</gene>
<feature type="non-terminal residue" evidence="1">
    <location>
        <position position="453"/>
    </location>
</feature>
<organism evidence="1 2">
    <name type="scientific">Acaulospora colombiana</name>
    <dbReference type="NCBI Taxonomy" id="27376"/>
    <lineage>
        <taxon>Eukaryota</taxon>
        <taxon>Fungi</taxon>
        <taxon>Fungi incertae sedis</taxon>
        <taxon>Mucoromycota</taxon>
        <taxon>Glomeromycotina</taxon>
        <taxon>Glomeromycetes</taxon>
        <taxon>Diversisporales</taxon>
        <taxon>Acaulosporaceae</taxon>
        <taxon>Acaulospora</taxon>
    </lineage>
</organism>
<evidence type="ECO:0000313" key="2">
    <source>
        <dbReference type="Proteomes" id="UP000789525"/>
    </source>
</evidence>
<comment type="caution">
    <text evidence="1">The sequence shown here is derived from an EMBL/GenBank/DDBJ whole genome shotgun (WGS) entry which is preliminary data.</text>
</comment>
<accession>A0ACA9Q325</accession>
<protein>
    <submittedName>
        <fullName evidence="1">198_t:CDS:1</fullName>
    </submittedName>
</protein>
<reference evidence="1" key="1">
    <citation type="submission" date="2021-06" db="EMBL/GenBank/DDBJ databases">
        <authorList>
            <person name="Kallberg Y."/>
            <person name="Tangrot J."/>
            <person name="Rosling A."/>
        </authorList>
    </citation>
    <scope>NUCLEOTIDE SEQUENCE</scope>
    <source>
        <strain evidence="1">CL356</strain>
    </source>
</reference>
<sequence length="453" mass="52181">GIISFYINLMEWNHVKVIARVHNNPFSSSQLPNNVSCGTDENGEYIEVIKNPAAVAQTPEEEREKIIQKERFYFDRCSDSSDLNFQHAKYTEEYLNLALEGYNTALCTMGIGFLKLKPNSSYDRTSLLTAVFDRLVQKVQDSVRLISDMVISYAFMGITDNQCVNLLTDWDVPGQKIIENDLNQNTIGNLCVVDFGLPQFIPDPYTNPLPVQLPNSTQVLRKCISMLATATLGVIPCRNSVITAIITDFLNGNGMLVFFMNFEGWNDPKDYSHRTNNIAAGLEFTRTISRIKCRVMKNYVDSRLVSCRLELSRREHELSTLKDQLYQLQQDLLKLQRDFDHLSSKHNLSCDEVTRTMIERCEASCEAIKFKDDAQLLNEQYNLSKDEREVLIMENKVLSFNLEVAKYELRESKEENSESSERIKEIEEAYKTAEEKFCLLKQQKEHLLKRHAQ</sequence>
<proteinExistence type="predicted"/>
<dbReference type="EMBL" id="CAJVPT010042901">
    <property type="protein sequence ID" value="CAG8731121.1"/>
    <property type="molecule type" value="Genomic_DNA"/>
</dbReference>